<keyword evidence="2" id="KW-1185">Reference proteome</keyword>
<accession>A0A916JJ93</accession>
<dbReference type="AlphaFoldDB" id="A0A916JJ93"/>
<dbReference type="Proteomes" id="UP000683507">
    <property type="component" value="Chromosome"/>
</dbReference>
<protein>
    <submittedName>
        <fullName evidence="1">Uncharacterized protein</fullName>
    </submittedName>
</protein>
<organism evidence="1 2">
    <name type="scientific">Parvicella tangerina</name>
    <dbReference type="NCBI Taxonomy" id="2829795"/>
    <lineage>
        <taxon>Bacteria</taxon>
        <taxon>Pseudomonadati</taxon>
        <taxon>Bacteroidota</taxon>
        <taxon>Flavobacteriia</taxon>
        <taxon>Flavobacteriales</taxon>
        <taxon>Parvicellaceae</taxon>
        <taxon>Parvicella</taxon>
    </lineage>
</organism>
<evidence type="ECO:0000313" key="1">
    <source>
        <dbReference type="EMBL" id="CAG5076649.1"/>
    </source>
</evidence>
<name>A0A916JJ93_9FLAO</name>
<proteinExistence type="predicted"/>
<gene>
    <name evidence="1" type="ORF">CRYO30217_00161</name>
</gene>
<evidence type="ECO:0000313" key="2">
    <source>
        <dbReference type="Proteomes" id="UP000683507"/>
    </source>
</evidence>
<reference evidence="1" key="1">
    <citation type="submission" date="2021-04" db="EMBL/GenBank/DDBJ databases">
        <authorList>
            <person name="Rodrigo-Torres L."/>
            <person name="Arahal R. D."/>
            <person name="Lucena T."/>
        </authorList>
    </citation>
    <scope>NUCLEOTIDE SEQUENCE</scope>
    <source>
        <strain evidence="1">AS29M-1</strain>
    </source>
</reference>
<dbReference type="RefSeq" id="WP_258540403.1">
    <property type="nucleotide sequence ID" value="NZ_OU015584.1"/>
</dbReference>
<dbReference type="EMBL" id="OU015584">
    <property type="protein sequence ID" value="CAG5076649.1"/>
    <property type="molecule type" value="Genomic_DNA"/>
</dbReference>
<dbReference type="KEGG" id="ptan:CRYO30217_00161"/>
<sequence length="142" mass="16164">MDKETEENRLVNSLKSLHYLCDYSQNIGTGENFMEIYNDVLHRISQRAESTSSNYMKEKLDEFPQFSAKEVDVYLDRDKDGAITRLAPIAGIVKGLWNTVKSKGANLSNINDKFRATSSICKNVLQVIEQPALEEMINQSKK</sequence>